<evidence type="ECO:0000313" key="1">
    <source>
        <dbReference type="Ensembl" id="ENSOKIP00005037857.1"/>
    </source>
</evidence>
<dbReference type="Ensembl" id="ENSOKIT00005039952.1">
    <property type="protein sequence ID" value="ENSOKIP00005037857.1"/>
    <property type="gene ID" value="ENSOKIG00005016128.1"/>
</dbReference>
<evidence type="ECO:0000313" key="2">
    <source>
        <dbReference type="Proteomes" id="UP000694557"/>
    </source>
</evidence>
<protein>
    <submittedName>
        <fullName evidence="1">Uncharacterized protein</fullName>
    </submittedName>
</protein>
<proteinExistence type="predicted"/>
<dbReference type="GeneTree" id="ENSGT01010000229533"/>
<dbReference type="Proteomes" id="UP000694557">
    <property type="component" value="Unassembled WGS sequence"/>
</dbReference>
<organism evidence="1 2">
    <name type="scientific">Oncorhynchus kisutch</name>
    <name type="common">Coho salmon</name>
    <name type="synonym">Salmo kisutch</name>
    <dbReference type="NCBI Taxonomy" id="8019"/>
    <lineage>
        <taxon>Eukaryota</taxon>
        <taxon>Metazoa</taxon>
        <taxon>Chordata</taxon>
        <taxon>Craniata</taxon>
        <taxon>Vertebrata</taxon>
        <taxon>Euteleostomi</taxon>
        <taxon>Actinopterygii</taxon>
        <taxon>Neopterygii</taxon>
        <taxon>Teleostei</taxon>
        <taxon>Protacanthopterygii</taxon>
        <taxon>Salmoniformes</taxon>
        <taxon>Salmonidae</taxon>
        <taxon>Salmoninae</taxon>
        <taxon>Oncorhynchus</taxon>
    </lineage>
</organism>
<accession>A0A8C7G591</accession>
<sequence>YCCIGVSGGRVCSDQSTCCMTNGGYSSVPMLNKVAAEEPRSPVSPPLESDIIPEQCCSNSAAVESSVSMVHCDCSNICPAAVTPRAGGAAVHFPIVCCLDGVHCFPCGYKCDRIHTKCLKTDGLRYPFIPRETLENTVYSYLSQTNKILF</sequence>
<keyword evidence="2" id="KW-1185">Reference proteome</keyword>
<name>A0A8C7G591_ONCKI</name>
<reference evidence="1" key="2">
    <citation type="submission" date="2025-09" db="UniProtKB">
        <authorList>
            <consortium name="Ensembl"/>
        </authorList>
    </citation>
    <scope>IDENTIFICATION</scope>
</reference>
<dbReference type="AlphaFoldDB" id="A0A8C7G591"/>
<reference evidence="1" key="1">
    <citation type="submission" date="2025-08" db="UniProtKB">
        <authorList>
            <consortium name="Ensembl"/>
        </authorList>
    </citation>
    <scope>IDENTIFICATION</scope>
</reference>